<dbReference type="EMBL" id="RIBZ01000164">
    <property type="protein sequence ID" value="RNG28291.1"/>
    <property type="molecule type" value="Genomic_DNA"/>
</dbReference>
<gene>
    <name evidence="5" type="ORF">EEJ42_12360</name>
</gene>
<comment type="caution">
    <text evidence="5">The sequence shown here is derived from an EMBL/GenBank/DDBJ whole genome shotgun (WGS) entry which is preliminary data.</text>
</comment>
<organism evidence="5 6">
    <name type="scientific">Streptomyces botrytidirepellens</name>
    <dbReference type="NCBI Taxonomy" id="2486417"/>
    <lineage>
        <taxon>Bacteria</taxon>
        <taxon>Bacillati</taxon>
        <taxon>Actinomycetota</taxon>
        <taxon>Actinomycetes</taxon>
        <taxon>Kitasatosporales</taxon>
        <taxon>Streptomycetaceae</taxon>
        <taxon>Streptomyces</taxon>
    </lineage>
</organism>
<keyword evidence="2" id="KW-0238">DNA-binding</keyword>
<dbReference type="GO" id="GO:0003677">
    <property type="term" value="F:DNA binding"/>
    <property type="evidence" value="ECO:0007669"/>
    <property type="project" value="UniProtKB-KW"/>
</dbReference>
<reference evidence="5 6" key="1">
    <citation type="submission" date="2018-11" db="EMBL/GenBank/DDBJ databases">
        <title>The Potential of Streptomyces as Biocontrol Agents against the Tomato grey mould, Botrytis cinerea (Gray mold) Frontiers in Microbiology.</title>
        <authorList>
            <person name="Li D."/>
        </authorList>
    </citation>
    <scope>NUCLEOTIDE SEQUENCE [LARGE SCALE GENOMIC DNA]</scope>
    <source>
        <strain evidence="5 6">NEAU-LD23</strain>
    </source>
</reference>
<evidence type="ECO:0000256" key="2">
    <source>
        <dbReference type="ARBA" id="ARBA00023125"/>
    </source>
</evidence>
<dbReference type="PROSITE" id="PS50949">
    <property type="entry name" value="HTH_GNTR"/>
    <property type="match status" value="1"/>
</dbReference>
<evidence type="ECO:0000256" key="1">
    <source>
        <dbReference type="ARBA" id="ARBA00023015"/>
    </source>
</evidence>
<dbReference type="InterPro" id="IPR008920">
    <property type="entry name" value="TF_FadR/GntR_C"/>
</dbReference>
<dbReference type="SMART" id="SM00345">
    <property type="entry name" value="HTH_GNTR"/>
    <property type="match status" value="1"/>
</dbReference>
<dbReference type="SUPFAM" id="SSF46785">
    <property type="entry name" value="Winged helix' DNA-binding domain"/>
    <property type="match status" value="1"/>
</dbReference>
<feature type="domain" description="HTH gntR-type" evidence="4">
    <location>
        <begin position="19"/>
        <end position="86"/>
    </location>
</feature>
<evidence type="ECO:0000313" key="5">
    <source>
        <dbReference type="EMBL" id="RNG28291.1"/>
    </source>
</evidence>
<dbReference type="InterPro" id="IPR036388">
    <property type="entry name" value="WH-like_DNA-bd_sf"/>
</dbReference>
<sequence length="250" mass="27416">MGAIAGRGMARTTGGGRSSSLASEVARRLRAAIVDGEFDLGEALSEDGLASVLGVSRTPVREALRMLQLQGLVEIVPKSGTYVFQPTEDEIFELCEYRTTLEIRAAQLALERNPDAALAAMRRAVEAMTDALAGNNTKAYGIADTAFHEAFFAHCGNRYLSDAYQMSLARVSALRVHLTFLATTEPARSFEEHRRIVEIFAEGRLAELEEILKAHIMRTRENYVLALRDRAARDTESKAAGLRRKLGLSS</sequence>
<dbReference type="CDD" id="cd07377">
    <property type="entry name" value="WHTH_GntR"/>
    <property type="match status" value="1"/>
</dbReference>
<dbReference type="InterPro" id="IPR036390">
    <property type="entry name" value="WH_DNA-bd_sf"/>
</dbReference>
<dbReference type="PANTHER" id="PTHR43537:SF50">
    <property type="entry name" value="TRANSCRIPTIONAL REGULATORY PROTEIN"/>
    <property type="match status" value="1"/>
</dbReference>
<dbReference type="PRINTS" id="PR00035">
    <property type="entry name" value="HTHGNTR"/>
</dbReference>
<accession>A0A3M8WHW8</accession>
<evidence type="ECO:0000259" key="4">
    <source>
        <dbReference type="PROSITE" id="PS50949"/>
    </source>
</evidence>
<dbReference type="InterPro" id="IPR011711">
    <property type="entry name" value="GntR_C"/>
</dbReference>
<evidence type="ECO:0000313" key="6">
    <source>
        <dbReference type="Proteomes" id="UP000275401"/>
    </source>
</evidence>
<dbReference type="InterPro" id="IPR000524">
    <property type="entry name" value="Tscrpt_reg_HTH_GntR"/>
</dbReference>
<dbReference type="SMART" id="SM00895">
    <property type="entry name" value="FCD"/>
    <property type="match status" value="1"/>
</dbReference>
<dbReference type="GO" id="GO:0003700">
    <property type="term" value="F:DNA-binding transcription factor activity"/>
    <property type="evidence" value="ECO:0007669"/>
    <property type="project" value="InterPro"/>
</dbReference>
<proteinExistence type="predicted"/>
<evidence type="ECO:0000256" key="3">
    <source>
        <dbReference type="ARBA" id="ARBA00023163"/>
    </source>
</evidence>
<keyword evidence="6" id="KW-1185">Reference proteome</keyword>
<dbReference type="SUPFAM" id="SSF48008">
    <property type="entry name" value="GntR ligand-binding domain-like"/>
    <property type="match status" value="1"/>
</dbReference>
<keyword evidence="1" id="KW-0805">Transcription regulation</keyword>
<dbReference type="AlphaFoldDB" id="A0A3M8WHW8"/>
<name>A0A3M8WHW8_9ACTN</name>
<dbReference type="Gene3D" id="1.20.120.530">
    <property type="entry name" value="GntR ligand-binding domain-like"/>
    <property type="match status" value="1"/>
</dbReference>
<dbReference type="Pfam" id="PF00392">
    <property type="entry name" value="GntR"/>
    <property type="match status" value="1"/>
</dbReference>
<protein>
    <submittedName>
        <fullName evidence="5">GntR family transcriptional regulator</fullName>
    </submittedName>
</protein>
<dbReference type="Pfam" id="PF07729">
    <property type="entry name" value="FCD"/>
    <property type="match status" value="1"/>
</dbReference>
<dbReference type="Gene3D" id="1.10.10.10">
    <property type="entry name" value="Winged helix-like DNA-binding domain superfamily/Winged helix DNA-binding domain"/>
    <property type="match status" value="1"/>
</dbReference>
<keyword evidence="3" id="KW-0804">Transcription</keyword>
<dbReference type="Proteomes" id="UP000275401">
    <property type="component" value="Unassembled WGS sequence"/>
</dbReference>
<dbReference type="PANTHER" id="PTHR43537">
    <property type="entry name" value="TRANSCRIPTIONAL REGULATOR, GNTR FAMILY"/>
    <property type="match status" value="1"/>
</dbReference>